<sequence length="322" mass="35960">MASNSNRSEVAVEVFPYLQLYKDGTVHRVIGTEVAHAGLDLETGVLSQDIVINPDTGVSARFYRPNQLTKYDEKLPLVLYFHGGAFMISSTADPKYHISLNKLVAEANIVLVSVNYRLAPENPLPTSYEDSWAALNWVAAHAKGDGGHEPWLKDYVDFEQVFLAGDSAGANIAHNLALRVTDLKIVGIAMMFPYFWGKDPIGVEVTDHFRRELVDKWWMFVCPSDKGNDDPLINPFVDGAPSLKGLACDRVLVTVAEKDILRGRGRLYYDKLVKSGWQGKAEIVEIEDEDHVFHIMDPDSEKVKGLIKRWASFINQGRGPES</sequence>
<gene>
    <name evidence="4" type="ORF">CFOL_v3_22300</name>
</gene>
<reference evidence="5" key="1">
    <citation type="submission" date="2016-04" db="EMBL/GenBank/DDBJ databases">
        <title>Cephalotus genome sequencing.</title>
        <authorList>
            <person name="Fukushima K."/>
            <person name="Hasebe M."/>
            <person name="Fang X."/>
        </authorList>
    </citation>
    <scope>NUCLEOTIDE SEQUENCE [LARGE SCALE GENOMIC DNA]</scope>
    <source>
        <strain evidence="5">cv. St1</strain>
    </source>
</reference>
<evidence type="ECO:0000313" key="5">
    <source>
        <dbReference type="Proteomes" id="UP000187406"/>
    </source>
</evidence>
<keyword evidence="4" id="KW-0378">Hydrolase</keyword>
<dbReference type="GO" id="GO:0016787">
    <property type="term" value="F:hydrolase activity"/>
    <property type="evidence" value="ECO:0007669"/>
    <property type="project" value="UniProtKB-KW"/>
</dbReference>
<feature type="domain" description="Alpha/beta hydrolase fold-3" evidence="3">
    <location>
        <begin position="78"/>
        <end position="294"/>
    </location>
</feature>
<dbReference type="OrthoDB" id="408631at2759"/>
<dbReference type="Proteomes" id="UP000187406">
    <property type="component" value="Unassembled WGS sequence"/>
</dbReference>
<name>A0A1Q3CF46_CEPFO</name>
<dbReference type="SUPFAM" id="SSF53474">
    <property type="entry name" value="alpha/beta-Hydrolases"/>
    <property type="match status" value="1"/>
</dbReference>
<dbReference type="AlphaFoldDB" id="A0A1Q3CF46"/>
<comment type="similarity">
    <text evidence="1">Belongs to the 'GDXG' lipolytic enzyme family.</text>
</comment>
<dbReference type="FunCoup" id="A0A1Q3CF46">
    <property type="interactions" value="91"/>
</dbReference>
<comment type="caution">
    <text evidence="4">The sequence shown here is derived from an EMBL/GenBank/DDBJ whole genome shotgun (WGS) entry which is preliminary data.</text>
</comment>
<dbReference type="STRING" id="3775.A0A1Q3CF46"/>
<dbReference type="PROSITE" id="PS01174">
    <property type="entry name" value="LIPASE_GDXG_SER"/>
    <property type="match status" value="1"/>
</dbReference>
<dbReference type="Pfam" id="PF07859">
    <property type="entry name" value="Abhydrolase_3"/>
    <property type="match status" value="1"/>
</dbReference>
<proteinExistence type="inferred from homology"/>
<protein>
    <submittedName>
        <fullName evidence="4">Abhydrolase_3 domain-containing protein</fullName>
    </submittedName>
</protein>
<evidence type="ECO:0000256" key="1">
    <source>
        <dbReference type="ARBA" id="ARBA00010515"/>
    </source>
</evidence>
<dbReference type="InterPro" id="IPR033140">
    <property type="entry name" value="Lipase_GDXG_put_SER_AS"/>
</dbReference>
<dbReference type="EMBL" id="BDDD01001868">
    <property type="protein sequence ID" value="GAV78835.1"/>
    <property type="molecule type" value="Genomic_DNA"/>
</dbReference>
<evidence type="ECO:0000259" key="3">
    <source>
        <dbReference type="Pfam" id="PF07859"/>
    </source>
</evidence>
<dbReference type="InParanoid" id="A0A1Q3CF46"/>
<organism evidence="4 5">
    <name type="scientific">Cephalotus follicularis</name>
    <name type="common">Albany pitcher plant</name>
    <dbReference type="NCBI Taxonomy" id="3775"/>
    <lineage>
        <taxon>Eukaryota</taxon>
        <taxon>Viridiplantae</taxon>
        <taxon>Streptophyta</taxon>
        <taxon>Embryophyta</taxon>
        <taxon>Tracheophyta</taxon>
        <taxon>Spermatophyta</taxon>
        <taxon>Magnoliopsida</taxon>
        <taxon>eudicotyledons</taxon>
        <taxon>Gunneridae</taxon>
        <taxon>Pentapetalae</taxon>
        <taxon>rosids</taxon>
        <taxon>fabids</taxon>
        <taxon>Oxalidales</taxon>
        <taxon>Cephalotaceae</taxon>
        <taxon>Cephalotus</taxon>
    </lineage>
</organism>
<evidence type="ECO:0000256" key="2">
    <source>
        <dbReference type="PROSITE-ProRule" id="PRU10038"/>
    </source>
</evidence>
<feature type="active site" evidence="2">
    <location>
        <position position="167"/>
    </location>
</feature>
<dbReference type="PANTHER" id="PTHR23024:SF577">
    <property type="entry name" value="CARBOXYLESTERASE 2-RELATED"/>
    <property type="match status" value="1"/>
</dbReference>
<dbReference type="InterPro" id="IPR013094">
    <property type="entry name" value="AB_hydrolase_3"/>
</dbReference>
<evidence type="ECO:0000313" key="4">
    <source>
        <dbReference type="EMBL" id="GAV78835.1"/>
    </source>
</evidence>
<accession>A0A1Q3CF46</accession>
<dbReference type="InterPro" id="IPR050466">
    <property type="entry name" value="Carboxylest/Gibb_receptor"/>
</dbReference>
<dbReference type="Gene3D" id="3.40.50.1820">
    <property type="entry name" value="alpha/beta hydrolase"/>
    <property type="match status" value="1"/>
</dbReference>
<dbReference type="PANTHER" id="PTHR23024">
    <property type="entry name" value="ARYLACETAMIDE DEACETYLASE"/>
    <property type="match status" value="1"/>
</dbReference>
<dbReference type="InterPro" id="IPR029058">
    <property type="entry name" value="AB_hydrolase_fold"/>
</dbReference>
<keyword evidence="5" id="KW-1185">Reference proteome</keyword>